<comment type="caution">
    <text evidence="2">The sequence shown here is derived from an EMBL/GenBank/DDBJ whole genome shotgun (WGS) entry which is preliminary data.</text>
</comment>
<evidence type="ECO:0000313" key="3">
    <source>
        <dbReference type="Proteomes" id="UP000708208"/>
    </source>
</evidence>
<gene>
    <name evidence="2" type="ORF">AFUS01_LOCUS24317</name>
</gene>
<evidence type="ECO:0000256" key="1">
    <source>
        <dbReference type="SAM" id="MobiDB-lite"/>
    </source>
</evidence>
<name>A0A8J2KCB2_9HEXA</name>
<dbReference type="Proteomes" id="UP000708208">
    <property type="component" value="Unassembled WGS sequence"/>
</dbReference>
<evidence type="ECO:0000313" key="2">
    <source>
        <dbReference type="EMBL" id="CAG7785707.1"/>
    </source>
</evidence>
<protein>
    <submittedName>
        <fullName evidence="2">Uncharacterized protein</fullName>
    </submittedName>
</protein>
<feature type="non-terminal residue" evidence="2">
    <location>
        <position position="1"/>
    </location>
</feature>
<feature type="compositionally biased region" description="Polar residues" evidence="1">
    <location>
        <begin position="36"/>
        <end position="58"/>
    </location>
</feature>
<proteinExistence type="predicted"/>
<accession>A0A8J2KCB2</accession>
<dbReference type="OrthoDB" id="7694954at2759"/>
<sequence>DGTTRRKKHRKQPLNDIDSVDITAMQRIEPAEGVLQHTSGSSSTSAQLNGNARSQPHGSSEEAPTFSISDIQHACVLNTNESPSSFPMSTEEIITDKIPEVIEPYSVDLARIASRYKLSNVCVEEFIALSRKIVLDSNFRQIPKNIESWQKLLQFKNILPIFFYWTCDTCKVTNFKELVDNPFSINCCGATAAQNNEHFVILSVPGVLQLFLPKLHNKVKTIMTHRMKSLHNSVQFQDSDFTVTLNVDGVPCFKSSNASLYPVLGFLDGLDEASKRDNVMMFGIWLGKVGGKPDCSSFLSPIVEQFEKIAKEGIAWKTIDGEEVVLAF</sequence>
<reference evidence="2" key="1">
    <citation type="submission" date="2021-06" db="EMBL/GenBank/DDBJ databases">
        <authorList>
            <person name="Hodson N. C."/>
            <person name="Mongue J. A."/>
            <person name="Jaron S. K."/>
        </authorList>
    </citation>
    <scope>NUCLEOTIDE SEQUENCE</scope>
</reference>
<dbReference type="EMBL" id="CAJVCH010301685">
    <property type="protein sequence ID" value="CAG7785707.1"/>
    <property type="molecule type" value="Genomic_DNA"/>
</dbReference>
<feature type="compositionally biased region" description="Basic residues" evidence="1">
    <location>
        <begin position="1"/>
        <end position="12"/>
    </location>
</feature>
<dbReference type="AlphaFoldDB" id="A0A8J2KCB2"/>
<keyword evidence="3" id="KW-1185">Reference proteome</keyword>
<organism evidence="2 3">
    <name type="scientific">Allacma fusca</name>
    <dbReference type="NCBI Taxonomy" id="39272"/>
    <lineage>
        <taxon>Eukaryota</taxon>
        <taxon>Metazoa</taxon>
        <taxon>Ecdysozoa</taxon>
        <taxon>Arthropoda</taxon>
        <taxon>Hexapoda</taxon>
        <taxon>Collembola</taxon>
        <taxon>Symphypleona</taxon>
        <taxon>Sminthuridae</taxon>
        <taxon>Allacma</taxon>
    </lineage>
</organism>
<feature type="region of interest" description="Disordered" evidence="1">
    <location>
        <begin position="1"/>
        <end position="64"/>
    </location>
</feature>